<comment type="catalytic activity">
    <reaction evidence="1 15">
        <text>Hydrolysis of terminal, non-reducing beta-D-glucosyl residues with release of beta-D-glucose.</text>
        <dbReference type="EC" id="3.2.1.21"/>
    </reaction>
</comment>
<evidence type="ECO:0000256" key="6">
    <source>
        <dbReference type="ARBA" id="ARBA00023001"/>
    </source>
</evidence>
<evidence type="ECO:0000256" key="15">
    <source>
        <dbReference type="RuleBase" id="RU361161"/>
    </source>
</evidence>
<dbReference type="Gene3D" id="2.60.40.10">
    <property type="entry name" value="Immunoglobulins"/>
    <property type="match status" value="1"/>
</dbReference>
<dbReference type="PANTHER" id="PTHR42715">
    <property type="entry name" value="BETA-GLUCOSIDASE"/>
    <property type="match status" value="1"/>
</dbReference>
<comment type="similarity">
    <text evidence="3 15">Belongs to the glycosyl hydrolase 3 family.</text>
</comment>
<sequence length="1424" mass="158744">MYDKLAVDELLLSLSVDEKVSLTSGRDFWHTTPIPSRGIPSIRLSDGPNGIRGTRIFDSTPSACLPCGTALGATFDVGLMIELGHLQAEEAKAKGAVVALGPTLNIQRGPLGGRGFESFSEDPLLSGVMAGHYCCGIQQINIAATLKHFVCNDMEHERTAVNVLVTQRALREIYLLPFMLAISIGNPCAIMTAYNKVNGKHVSEDSALLRKILRDEWGYQGLVMSDWFGTYSTTESIEAGVDLEMPGPGRFRGPALSQAVRAKKVKESQLDDCVRRVLNLLNYSTGSGVPENAIEKSLNRAEDQLLLRRAAAESIVLLKNENHVLPFSKSKKTAIIGPNAKVVAFCGGGSASLTPYYSVSPYEAISHRCENTVYSQGSKGYKLLPQLGNVLRTEQGVQGFNWRAFNEPAPVVGRKVIEERILRDTNMFFLDYEHEDLAPIWYSQSEGIFTPDESGIYDFGLAVEGTAKLYVDDVLLVSNDENQTPGETLFGSGTIEEISSKELTAGQDYRIRVEWGCARTSRLPPSGSVGGKQGGLRFGAYRQIDPVQAIEDAVEVARTADQVVLLVGLNGEWESEGIDRKNLELPPHTDALVARVLSVNANTAVVIQTGTTVEMPWIDEAKAVIHAWFGGNETGNGIADVVFGDVNPSGKLPLSIPRRLQDNPTYLNFRSEGGRVLYGEDVYVGYRYYDKVNVEPLFPFGHGLSYSIFKLHSLHVQVDDTIRLSLHVSNLGSYAGAEVVQVYVAPRSASIERPVKELKGFQKVHLQSQETRQIVIEMNTVLSTSYFDETRDQWCSEAGEYNVLIGTSSAETPLQHLFKTSRTKYWSALDMDASQNSAVPSLVPKPDTRASTHQACDACRHRKRRCSFSTANSPIWNYTVPSSESATRCNNCEKWGYRCTFLLPLRVRGPKRKTNHHPLGGGEVEPDMSNSQSPFSPRSLLSLSSHGNEDSAWLMTTALETTSPTWDRPTYPTDLLCPRSLVLYILSDYLKYVYPLLPVVHRPTFEINLNDNRDQFDEEFFSLIISLCAATVALLPSRFQSYLDFMAPLPFSTRTDMISHCYKIHQSFKNTRYFDTISHGKWASTFLLSIAFQQVGNANLLRMLEVEAMQLLRMLEVQYVSSHTSLNAVEVQLRKKAFWLMFFGYVHNTQNPRNERLSFLDPEILHRICVEELIPAPVDDEFITTSGILPCAEALETGSLTAGFNINIRLFCAAIERQHTSCFCCSNEDARVRLDSLNDQLHNVKYMLDTLMPPHSPWNRKVTNGDEIETIQREILLANIHITHLWVQSAILCQIDAILSEQTGLPYPPKLDRTEPPEVTINSTLWLWDKQEDVCRQMLQTLRSFSLSALEPNGISVVYKARDMAVPLLACPFDADDKRGRRAREFLREFCSFLSILDGSKTVHTASLRSWVDLGQQRSSVSPP</sequence>
<dbReference type="CDD" id="cd12148">
    <property type="entry name" value="fungal_TF_MHR"/>
    <property type="match status" value="1"/>
</dbReference>
<evidence type="ECO:0000256" key="16">
    <source>
        <dbReference type="SAM" id="MobiDB-lite"/>
    </source>
</evidence>
<evidence type="ECO:0000256" key="4">
    <source>
        <dbReference type="ARBA" id="ARBA00012744"/>
    </source>
</evidence>
<name>A0A0D2B2A0_9EURO</name>
<dbReference type="Pfam" id="PF14310">
    <property type="entry name" value="Fn3-like"/>
    <property type="match status" value="1"/>
</dbReference>
<dbReference type="InterPro" id="IPR001138">
    <property type="entry name" value="Zn2Cys6_DnaBD"/>
</dbReference>
<evidence type="ECO:0000256" key="1">
    <source>
        <dbReference type="ARBA" id="ARBA00000448"/>
    </source>
</evidence>
<dbReference type="GO" id="GO:0030245">
    <property type="term" value="P:cellulose catabolic process"/>
    <property type="evidence" value="ECO:0007669"/>
    <property type="project" value="UniProtKB-UniPathway"/>
</dbReference>
<keyword evidence="7" id="KW-0805">Transcription regulation</keyword>
<evidence type="ECO:0000256" key="12">
    <source>
        <dbReference type="ARBA" id="ARBA00023277"/>
    </source>
</evidence>
<evidence type="ECO:0000256" key="14">
    <source>
        <dbReference type="ARBA" id="ARBA00023326"/>
    </source>
</evidence>
<proteinExistence type="inferred from homology"/>
<organism evidence="19 20">
    <name type="scientific">Exophiala spinifera</name>
    <dbReference type="NCBI Taxonomy" id="91928"/>
    <lineage>
        <taxon>Eukaryota</taxon>
        <taxon>Fungi</taxon>
        <taxon>Dikarya</taxon>
        <taxon>Ascomycota</taxon>
        <taxon>Pezizomycotina</taxon>
        <taxon>Eurotiomycetes</taxon>
        <taxon>Chaetothyriomycetidae</taxon>
        <taxon>Chaetothyriales</taxon>
        <taxon>Herpotrichiellaceae</taxon>
        <taxon>Exophiala</taxon>
    </lineage>
</organism>
<dbReference type="SMART" id="SM01217">
    <property type="entry name" value="Fn3_like"/>
    <property type="match status" value="1"/>
</dbReference>
<dbReference type="PROSITE" id="PS50048">
    <property type="entry name" value="ZN2_CY6_FUNGAL_2"/>
    <property type="match status" value="1"/>
</dbReference>
<evidence type="ECO:0000256" key="3">
    <source>
        <dbReference type="ARBA" id="ARBA00005336"/>
    </source>
</evidence>
<keyword evidence="5 15" id="KW-0378">Hydrolase</keyword>
<dbReference type="Gene3D" id="3.40.50.1700">
    <property type="entry name" value="Glycoside hydrolase family 3 C-terminal domain"/>
    <property type="match status" value="1"/>
</dbReference>
<dbReference type="SMART" id="SM00758">
    <property type="entry name" value="PA14"/>
    <property type="match status" value="1"/>
</dbReference>
<evidence type="ECO:0000256" key="10">
    <source>
        <dbReference type="ARBA" id="ARBA00023180"/>
    </source>
</evidence>
<feature type="domain" description="Zn(2)-C6 fungal-type" evidence="17">
    <location>
        <begin position="855"/>
        <end position="901"/>
    </location>
</feature>
<dbReference type="OrthoDB" id="47059at2759"/>
<dbReference type="Pfam" id="PF07691">
    <property type="entry name" value="PA14"/>
    <property type="match status" value="1"/>
</dbReference>
<dbReference type="STRING" id="91928.A0A0D2B2A0"/>
<keyword evidence="8" id="KW-0238">DNA-binding</keyword>
<dbReference type="Proteomes" id="UP000053328">
    <property type="component" value="Unassembled WGS sequence"/>
</dbReference>
<dbReference type="InterPro" id="IPR050288">
    <property type="entry name" value="Cellulose_deg_GH3"/>
</dbReference>
<dbReference type="UniPathway" id="UPA00696"/>
<evidence type="ECO:0000313" key="19">
    <source>
        <dbReference type="EMBL" id="KIW12745.1"/>
    </source>
</evidence>
<dbReference type="CDD" id="cd00067">
    <property type="entry name" value="GAL4"/>
    <property type="match status" value="1"/>
</dbReference>
<dbReference type="InterPro" id="IPR036864">
    <property type="entry name" value="Zn2-C6_fun-type_DNA-bd_sf"/>
</dbReference>
<dbReference type="InterPro" id="IPR036881">
    <property type="entry name" value="Glyco_hydro_3_C_sf"/>
</dbReference>
<evidence type="ECO:0000256" key="9">
    <source>
        <dbReference type="ARBA" id="ARBA00023163"/>
    </source>
</evidence>
<evidence type="ECO:0000259" key="17">
    <source>
        <dbReference type="PROSITE" id="PS50048"/>
    </source>
</evidence>
<evidence type="ECO:0000256" key="5">
    <source>
        <dbReference type="ARBA" id="ARBA00022801"/>
    </source>
</evidence>
<dbReference type="FunFam" id="2.60.40.10:FF:000495">
    <property type="entry name" value="Periplasmic beta-glucosidase"/>
    <property type="match status" value="1"/>
</dbReference>
<dbReference type="GO" id="GO:0008422">
    <property type="term" value="F:beta-glucosidase activity"/>
    <property type="evidence" value="ECO:0007669"/>
    <property type="project" value="UniProtKB-EC"/>
</dbReference>
<evidence type="ECO:0000256" key="13">
    <source>
        <dbReference type="ARBA" id="ARBA00023295"/>
    </source>
</evidence>
<dbReference type="Pfam" id="PF00172">
    <property type="entry name" value="Zn_clus"/>
    <property type="match status" value="1"/>
</dbReference>
<dbReference type="Gene3D" id="4.10.240.10">
    <property type="entry name" value="Zn(2)-C6 fungal-type DNA-binding domain"/>
    <property type="match status" value="1"/>
</dbReference>
<dbReference type="GeneID" id="27335014"/>
<keyword evidence="10" id="KW-0325">Glycoprotein</keyword>
<dbReference type="InterPro" id="IPR017853">
    <property type="entry name" value="GH"/>
</dbReference>
<comment type="pathway">
    <text evidence="2 15">Glycan metabolism; cellulose degradation.</text>
</comment>
<dbReference type="FunFam" id="3.20.20.300:FF:000006">
    <property type="entry name" value="Beta-glucosidase H"/>
    <property type="match status" value="1"/>
</dbReference>
<dbReference type="RefSeq" id="XP_016232961.1">
    <property type="nucleotide sequence ID" value="XM_016382258.1"/>
</dbReference>
<dbReference type="SMART" id="SM00066">
    <property type="entry name" value="GAL4"/>
    <property type="match status" value="1"/>
</dbReference>
<dbReference type="InterPro" id="IPR026891">
    <property type="entry name" value="Fn3-like"/>
</dbReference>
<keyword evidence="9" id="KW-0804">Transcription</keyword>
<dbReference type="EC" id="3.2.1.21" evidence="4 15"/>
<dbReference type="InterPro" id="IPR001764">
    <property type="entry name" value="Glyco_hydro_3_N"/>
</dbReference>
<keyword evidence="13 15" id="KW-0326">Glycosidase</keyword>
<evidence type="ECO:0000256" key="8">
    <source>
        <dbReference type="ARBA" id="ARBA00023125"/>
    </source>
</evidence>
<evidence type="ECO:0000256" key="7">
    <source>
        <dbReference type="ARBA" id="ARBA00023015"/>
    </source>
</evidence>
<accession>A0A0D2B2A0</accession>
<evidence type="ECO:0000259" key="18">
    <source>
        <dbReference type="PROSITE" id="PS51820"/>
    </source>
</evidence>
<dbReference type="InterPro" id="IPR037524">
    <property type="entry name" value="PA14/GLEYA"/>
</dbReference>
<evidence type="ECO:0000256" key="11">
    <source>
        <dbReference type="ARBA" id="ARBA00023242"/>
    </source>
</evidence>
<keyword evidence="20" id="KW-1185">Reference proteome</keyword>
<feature type="domain" description="PA14" evidence="18">
    <location>
        <begin position="395"/>
        <end position="554"/>
    </location>
</feature>
<dbReference type="PANTHER" id="PTHR42715:SF16">
    <property type="entry name" value="BETA-GLUCOSIDASE J-RELATED"/>
    <property type="match status" value="1"/>
</dbReference>
<dbReference type="HOGENOM" id="CLU_252875_0_0_1"/>
<protein>
    <recommendedName>
        <fullName evidence="4 15">beta-glucosidase</fullName>
        <ecNumber evidence="4 15">3.2.1.21</ecNumber>
    </recommendedName>
</protein>
<dbReference type="Gene3D" id="3.20.20.300">
    <property type="entry name" value="Glycoside hydrolase, family 3, N-terminal domain"/>
    <property type="match status" value="1"/>
</dbReference>
<dbReference type="Pfam" id="PF00933">
    <property type="entry name" value="Glyco_hydro_3"/>
    <property type="match status" value="1"/>
</dbReference>
<dbReference type="SUPFAM" id="SSF51445">
    <property type="entry name" value="(Trans)glycosidases"/>
    <property type="match status" value="1"/>
</dbReference>
<dbReference type="InterPro" id="IPR002772">
    <property type="entry name" value="Glyco_hydro_3_C"/>
</dbReference>
<dbReference type="SUPFAM" id="SSF52279">
    <property type="entry name" value="Beta-D-glucan exohydrolase, C-terminal domain"/>
    <property type="match status" value="1"/>
</dbReference>
<dbReference type="InterPro" id="IPR011658">
    <property type="entry name" value="PA14_dom"/>
</dbReference>
<evidence type="ECO:0000256" key="2">
    <source>
        <dbReference type="ARBA" id="ARBA00004987"/>
    </source>
</evidence>
<keyword evidence="14 15" id="KW-0624">Polysaccharide degradation</keyword>
<dbReference type="VEuPathDB" id="FungiDB:PV08_07931"/>
<keyword evidence="12 15" id="KW-0119">Carbohydrate metabolism</keyword>
<dbReference type="InterPro" id="IPR019800">
    <property type="entry name" value="Glyco_hydro_3_AS"/>
</dbReference>
<gene>
    <name evidence="19" type="ORF">PV08_07931</name>
</gene>
<feature type="region of interest" description="Disordered" evidence="16">
    <location>
        <begin position="912"/>
        <end position="933"/>
    </location>
</feature>
<dbReference type="GO" id="GO:0008270">
    <property type="term" value="F:zinc ion binding"/>
    <property type="evidence" value="ECO:0007669"/>
    <property type="project" value="InterPro"/>
</dbReference>
<keyword evidence="6" id="KW-0136">Cellulose degradation</keyword>
<dbReference type="InterPro" id="IPR036962">
    <property type="entry name" value="Glyco_hydro_3_N_sf"/>
</dbReference>
<dbReference type="GO" id="GO:0003677">
    <property type="term" value="F:DNA binding"/>
    <property type="evidence" value="ECO:0007669"/>
    <property type="project" value="UniProtKB-KW"/>
</dbReference>
<reference evidence="19 20" key="1">
    <citation type="submission" date="2015-01" db="EMBL/GenBank/DDBJ databases">
        <title>The Genome Sequence of Exophiala spinifera CBS89968.</title>
        <authorList>
            <consortium name="The Broad Institute Genomics Platform"/>
            <person name="Cuomo C."/>
            <person name="de Hoog S."/>
            <person name="Gorbushina A."/>
            <person name="Stielow B."/>
            <person name="Teixiera M."/>
            <person name="Abouelleil A."/>
            <person name="Chapman S.B."/>
            <person name="Priest M."/>
            <person name="Young S.K."/>
            <person name="Wortman J."/>
            <person name="Nusbaum C."/>
            <person name="Birren B."/>
        </authorList>
    </citation>
    <scope>NUCLEOTIDE SEQUENCE [LARGE SCALE GENOMIC DNA]</scope>
    <source>
        <strain evidence="19 20">CBS 89968</strain>
    </source>
</reference>
<dbReference type="GO" id="GO:0000981">
    <property type="term" value="F:DNA-binding transcription factor activity, RNA polymerase II-specific"/>
    <property type="evidence" value="ECO:0007669"/>
    <property type="project" value="InterPro"/>
</dbReference>
<evidence type="ECO:0000313" key="20">
    <source>
        <dbReference type="Proteomes" id="UP000053328"/>
    </source>
</evidence>
<dbReference type="PROSITE" id="PS51820">
    <property type="entry name" value="PA14"/>
    <property type="match status" value="1"/>
</dbReference>
<dbReference type="Gene3D" id="2.60.120.260">
    <property type="entry name" value="Galactose-binding domain-like"/>
    <property type="match status" value="1"/>
</dbReference>
<dbReference type="InterPro" id="IPR013783">
    <property type="entry name" value="Ig-like_fold"/>
</dbReference>
<dbReference type="EMBL" id="KN847497">
    <property type="protein sequence ID" value="KIW12745.1"/>
    <property type="molecule type" value="Genomic_DNA"/>
</dbReference>
<keyword evidence="11" id="KW-0539">Nucleus</keyword>
<dbReference type="PRINTS" id="PR00133">
    <property type="entry name" value="GLHYDRLASE3"/>
</dbReference>
<dbReference type="SUPFAM" id="SSF57701">
    <property type="entry name" value="Zn2/Cys6 DNA-binding domain"/>
    <property type="match status" value="1"/>
</dbReference>
<dbReference type="PROSITE" id="PS00775">
    <property type="entry name" value="GLYCOSYL_HYDROL_F3"/>
    <property type="match status" value="1"/>
</dbReference>
<dbReference type="Pfam" id="PF01915">
    <property type="entry name" value="Glyco_hydro_3_C"/>
    <property type="match status" value="1"/>
</dbReference>